<organism evidence="12 13">
    <name type="scientific">Alligator mississippiensis</name>
    <name type="common">American alligator</name>
    <dbReference type="NCBI Taxonomy" id="8496"/>
    <lineage>
        <taxon>Eukaryota</taxon>
        <taxon>Metazoa</taxon>
        <taxon>Chordata</taxon>
        <taxon>Craniata</taxon>
        <taxon>Vertebrata</taxon>
        <taxon>Euteleostomi</taxon>
        <taxon>Archelosauria</taxon>
        <taxon>Archosauria</taxon>
        <taxon>Crocodylia</taxon>
        <taxon>Alligatoridae</taxon>
        <taxon>Alligatorinae</taxon>
        <taxon>Alligator</taxon>
    </lineage>
</organism>
<keyword evidence="7" id="KW-0472">Membrane</keyword>
<evidence type="ECO:0000256" key="9">
    <source>
        <dbReference type="SAM" id="Coils"/>
    </source>
</evidence>
<dbReference type="GO" id="GO:0008270">
    <property type="term" value="F:zinc ion binding"/>
    <property type="evidence" value="ECO:0007669"/>
    <property type="project" value="UniProtKB-KW"/>
</dbReference>
<dbReference type="SMART" id="SM00064">
    <property type="entry name" value="FYVE"/>
    <property type="match status" value="1"/>
</dbReference>
<dbReference type="FunFam" id="1.20.58.900:FF:000001">
    <property type="entry name" value="RUN and FYVE domain containing 2"/>
    <property type="match status" value="1"/>
</dbReference>
<keyword evidence="5" id="KW-0862">Zinc</keyword>
<dbReference type="GO" id="GO:0012505">
    <property type="term" value="C:endomembrane system"/>
    <property type="evidence" value="ECO:0007669"/>
    <property type="project" value="UniProtKB-SubCell"/>
</dbReference>
<feature type="domain" description="RUN" evidence="11">
    <location>
        <begin position="95"/>
        <end position="227"/>
    </location>
</feature>
<evidence type="ECO:0000256" key="6">
    <source>
        <dbReference type="ARBA" id="ARBA00023054"/>
    </source>
</evidence>
<evidence type="ECO:0000256" key="4">
    <source>
        <dbReference type="ARBA" id="ARBA00022771"/>
    </source>
</evidence>
<comment type="subcellular location">
    <subcellularLocation>
        <location evidence="1">Endomembrane system</location>
    </subcellularLocation>
</comment>
<evidence type="ECO:0000259" key="10">
    <source>
        <dbReference type="PROSITE" id="PS50178"/>
    </source>
</evidence>
<dbReference type="CDD" id="cd17696">
    <property type="entry name" value="RUN_RUFY3"/>
    <property type="match status" value="1"/>
</dbReference>
<feature type="coiled-coil region" evidence="9">
    <location>
        <begin position="271"/>
        <end position="319"/>
    </location>
</feature>
<protein>
    <recommendedName>
        <fullName evidence="14">Protein RUFY3</fullName>
    </recommendedName>
</protein>
<dbReference type="SUPFAM" id="SSF140741">
    <property type="entry name" value="RUN domain-like"/>
    <property type="match status" value="1"/>
</dbReference>
<dbReference type="GO" id="GO:0005737">
    <property type="term" value="C:cytoplasm"/>
    <property type="evidence" value="ECO:0007669"/>
    <property type="project" value="TreeGrafter"/>
</dbReference>
<dbReference type="SMART" id="SM00593">
    <property type="entry name" value="RUN"/>
    <property type="match status" value="1"/>
</dbReference>
<evidence type="ECO:0000313" key="12">
    <source>
        <dbReference type="EMBL" id="KYO31927.1"/>
    </source>
</evidence>
<feature type="coiled-coil region" evidence="9">
    <location>
        <begin position="363"/>
        <end position="471"/>
    </location>
</feature>
<reference evidence="12 13" key="1">
    <citation type="journal article" date="2012" name="Genome Biol.">
        <title>Sequencing three crocodilian genomes to illuminate the evolution of archosaurs and amniotes.</title>
        <authorList>
            <person name="St John J.A."/>
            <person name="Braun E.L."/>
            <person name="Isberg S.R."/>
            <person name="Miles L.G."/>
            <person name="Chong A.Y."/>
            <person name="Gongora J."/>
            <person name="Dalzell P."/>
            <person name="Moran C."/>
            <person name="Bed'hom B."/>
            <person name="Abzhanov A."/>
            <person name="Burgess S.C."/>
            <person name="Cooksey A.M."/>
            <person name="Castoe T.A."/>
            <person name="Crawford N.G."/>
            <person name="Densmore L.D."/>
            <person name="Drew J.C."/>
            <person name="Edwards S.V."/>
            <person name="Faircloth B.C."/>
            <person name="Fujita M.K."/>
            <person name="Greenwold M.J."/>
            <person name="Hoffmann F.G."/>
            <person name="Howard J.M."/>
            <person name="Iguchi T."/>
            <person name="Janes D.E."/>
            <person name="Khan S.Y."/>
            <person name="Kohno S."/>
            <person name="de Koning A.J."/>
            <person name="Lance S.L."/>
            <person name="McCarthy F.M."/>
            <person name="McCormack J.E."/>
            <person name="Merchant M.E."/>
            <person name="Peterson D.G."/>
            <person name="Pollock D.D."/>
            <person name="Pourmand N."/>
            <person name="Raney B.J."/>
            <person name="Roessler K.A."/>
            <person name="Sanford J.R."/>
            <person name="Sawyer R.H."/>
            <person name="Schmidt C.J."/>
            <person name="Triplett E.W."/>
            <person name="Tuberville T.D."/>
            <person name="Venegas-Anaya M."/>
            <person name="Howard J.T."/>
            <person name="Jarvis E.D."/>
            <person name="Guillette L.J.Jr."/>
            <person name="Glenn T.C."/>
            <person name="Green R.E."/>
            <person name="Ray D.A."/>
        </authorList>
    </citation>
    <scope>NUCLEOTIDE SEQUENCE [LARGE SCALE GENOMIC DNA]</scope>
    <source>
        <strain evidence="12">KSC_2009_1</strain>
    </source>
</reference>
<evidence type="ECO:0000256" key="5">
    <source>
        <dbReference type="ARBA" id="ARBA00022833"/>
    </source>
</evidence>
<keyword evidence="4 8" id="KW-0863">Zinc-finger</keyword>
<keyword evidence="3" id="KW-0479">Metal-binding</keyword>
<dbReference type="PANTHER" id="PTHR45956:SF1">
    <property type="entry name" value="PROTEIN RUFY3"/>
    <property type="match status" value="1"/>
</dbReference>
<evidence type="ECO:0000256" key="3">
    <source>
        <dbReference type="ARBA" id="ARBA00022723"/>
    </source>
</evidence>
<dbReference type="Proteomes" id="UP000050525">
    <property type="component" value="Unassembled WGS sequence"/>
</dbReference>
<keyword evidence="13" id="KW-1185">Reference proteome</keyword>
<evidence type="ECO:0008006" key="14">
    <source>
        <dbReference type="Google" id="ProtNLM"/>
    </source>
</evidence>
<dbReference type="PROSITE" id="PS50178">
    <property type="entry name" value="ZF_FYVE"/>
    <property type="match status" value="1"/>
</dbReference>
<dbReference type="Pfam" id="PF01363">
    <property type="entry name" value="FYVE"/>
    <property type="match status" value="1"/>
</dbReference>
<dbReference type="InterPro" id="IPR047334">
    <property type="entry name" value="RUN_RUFY3"/>
</dbReference>
<evidence type="ECO:0000259" key="11">
    <source>
        <dbReference type="PROSITE" id="PS50826"/>
    </source>
</evidence>
<accession>A0A151N5E8</accession>
<gene>
    <name evidence="12" type="ORF">Y1Q_0012160</name>
</gene>
<dbReference type="InterPro" id="IPR047335">
    <property type="entry name" value="RUFY1-3"/>
</dbReference>
<dbReference type="STRING" id="8496.A0A151N5E8"/>
<dbReference type="GO" id="GO:0030425">
    <property type="term" value="C:dendrite"/>
    <property type="evidence" value="ECO:0007669"/>
    <property type="project" value="TreeGrafter"/>
</dbReference>
<feature type="domain" description="FYVE-type" evidence="10">
    <location>
        <begin position="538"/>
        <end position="596"/>
    </location>
</feature>
<dbReference type="Pfam" id="PF02759">
    <property type="entry name" value="RUN"/>
    <property type="match status" value="1"/>
</dbReference>
<dbReference type="GO" id="GO:0050770">
    <property type="term" value="P:regulation of axonogenesis"/>
    <property type="evidence" value="ECO:0007669"/>
    <property type="project" value="TreeGrafter"/>
</dbReference>
<evidence type="ECO:0000256" key="2">
    <source>
        <dbReference type="ARBA" id="ARBA00022553"/>
    </source>
</evidence>
<evidence type="ECO:0000256" key="1">
    <source>
        <dbReference type="ARBA" id="ARBA00004308"/>
    </source>
</evidence>
<dbReference type="InterPro" id="IPR013083">
    <property type="entry name" value="Znf_RING/FYVE/PHD"/>
</dbReference>
<dbReference type="PANTHER" id="PTHR45956">
    <property type="entry name" value="RUN AND FYVE DOMAIN-CONTAINING PROTEIN 2-LIKE PROTEIN"/>
    <property type="match status" value="1"/>
</dbReference>
<dbReference type="SUPFAM" id="SSF57903">
    <property type="entry name" value="FYVE/PHD zinc finger"/>
    <property type="match status" value="1"/>
</dbReference>
<comment type="caution">
    <text evidence="12">The sequence shown here is derived from an EMBL/GenBank/DDBJ whole genome shotgun (WGS) entry which is preliminary data.</text>
</comment>
<dbReference type="InterPro" id="IPR017455">
    <property type="entry name" value="Znf_FYVE-rel"/>
</dbReference>
<dbReference type="AlphaFoldDB" id="A0A151N5E8"/>
<dbReference type="FunFam" id="1.20.5.170:FF:000013">
    <property type="entry name" value="RUN and FYVE domain-containing 1"/>
    <property type="match status" value="1"/>
</dbReference>
<dbReference type="InterPro" id="IPR000306">
    <property type="entry name" value="Znf_FYVE"/>
</dbReference>
<dbReference type="InterPro" id="IPR004012">
    <property type="entry name" value="Run_dom"/>
</dbReference>
<evidence type="ECO:0000256" key="7">
    <source>
        <dbReference type="ARBA" id="ARBA00023136"/>
    </source>
</evidence>
<dbReference type="PROSITE" id="PS50826">
    <property type="entry name" value="RUN"/>
    <property type="match status" value="1"/>
</dbReference>
<keyword evidence="6 9" id="KW-0175">Coiled coil</keyword>
<dbReference type="Gene3D" id="1.20.58.900">
    <property type="match status" value="1"/>
</dbReference>
<name>A0A151N5E8_ALLMI</name>
<evidence type="ECO:0000256" key="8">
    <source>
        <dbReference type="PROSITE-ProRule" id="PRU00091"/>
    </source>
</evidence>
<dbReference type="EMBL" id="AKHW03004011">
    <property type="protein sequence ID" value="KYO31927.1"/>
    <property type="molecule type" value="Genomic_DNA"/>
</dbReference>
<dbReference type="CDD" id="cd15744">
    <property type="entry name" value="FYVE_RUFY3"/>
    <property type="match status" value="1"/>
</dbReference>
<keyword evidence="2" id="KW-0597">Phosphoprotein</keyword>
<evidence type="ECO:0000313" key="13">
    <source>
        <dbReference type="Proteomes" id="UP000050525"/>
    </source>
</evidence>
<dbReference type="Gene3D" id="3.30.40.10">
    <property type="entry name" value="Zinc/RING finger domain, C3HC4 (zinc finger)"/>
    <property type="match status" value="1"/>
</dbReference>
<sequence>MSALTPQSDMPTPTTDKITQAAMETIYLCKFRVSMDGEWLCLRELDDISLTPDPEPTHEDPNYLMANERMNLMNMAKLSIKGLIESALNLGRTLDSDYAPLQQFFVVMEHCLKHGLKAKKTFLGQNKSFWGPLELVEKLVPEAAEITASVKDLPGLKTPVGRGRAWLRLALMQKKLSEYMKALINRKDLLSEFYEPNALMMEEEGAIIAGLLVGLNVIDANFCMKGEDLDSQVGVIDFSMYLKDGNSTKGNEGDGQITAILDQKNYVEELNRHLSATVNNLQAKVDALEKSNTKLTEELAVANNRIITLQEEMERVKEESSYILESNRKDVEKELEVQIGMRQEMELAMKMLEKDVCEKQDALVALRQQLDDLRALKHELSFKLQSSDLGVKQKSELNSRLEEKTNQMAATIKQLEQRLQQAEKERQSAEEDNRLFKHEFGDKINSLQIEVEKLIKQRNHLELELKRERHRWSHTHHGIQASKSTLVQGKGCQKTEVKTEGKHKAQEENGRLVKDENAVLPNNIESDVQEEQDQLSGPEKLQICQLCQEEGSLTKGKNICKNCGGIFCEACSANELPLPSSINPERVCNPCHKLLIQQYSTSPFEDAGRGQ</sequence>
<proteinExistence type="predicted"/>
<dbReference type="Gene3D" id="1.20.5.170">
    <property type="match status" value="1"/>
</dbReference>
<dbReference type="InterPro" id="IPR037213">
    <property type="entry name" value="Run_dom_sf"/>
</dbReference>
<dbReference type="eggNOG" id="KOG4381">
    <property type="taxonomic scope" value="Eukaryota"/>
</dbReference>
<dbReference type="GO" id="GO:0043025">
    <property type="term" value="C:neuronal cell body"/>
    <property type="evidence" value="ECO:0007669"/>
    <property type="project" value="TreeGrafter"/>
</dbReference>
<dbReference type="InterPro" id="IPR011011">
    <property type="entry name" value="Znf_FYVE_PHD"/>
</dbReference>
<dbReference type="GO" id="GO:0030424">
    <property type="term" value="C:axon"/>
    <property type="evidence" value="ECO:0007669"/>
    <property type="project" value="TreeGrafter"/>
</dbReference>
<dbReference type="FunFam" id="3.30.40.10:FF:000340">
    <property type="entry name" value="RUN and FYVE domain containing 3"/>
    <property type="match status" value="1"/>
</dbReference>